<protein>
    <submittedName>
        <fullName evidence="2">DUF3570 domain-containing protein</fullName>
    </submittedName>
</protein>
<evidence type="ECO:0000313" key="3">
    <source>
        <dbReference type="Proteomes" id="UP000656244"/>
    </source>
</evidence>
<gene>
    <name evidence="2" type="ORF">H7U19_13750</name>
</gene>
<evidence type="ECO:0000256" key="1">
    <source>
        <dbReference type="SAM" id="SignalP"/>
    </source>
</evidence>
<dbReference type="RefSeq" id="WP_186563323.1">
    <property type="nucleotide sequence ID" value="NZ_JACNMF010000004.1"/>
</dbReference>
<sequence length="404" mass="46437">MNKKLLMVGSFAFMQLMARAQAKENAQQERLNKSEVELVYNHYLQDGDNSAVTGGVGTERLIVYGPSFSMKKSWKTNAISFNLGTDVISSASTDNIDMIMSSASRLDARTYAFTSFEKNLPVHNMLLYGGIGFSIESDYFSVGTKIGLVKEDKKTLTTYSAQFQMFNDDLRWGRLNSKTNNGPSNLIYPEELRFQEWYDEVKRNSFNLRLGVSRPIDKKNILGFYPEITYQEGLLATPFHRIYFSDGTLGVEQLPDERWKGALAVKWNRFLLGNIILKNVLNGYADNFGIVAVSFENETVIKLKPEFQLLPNIRFYTQKGSKYFDEFMQHDVNSEFYTSDFDLSEFQTYNAGLGIKLNPHNSLKRKRLLNAMVIRYNFMYRSNGLKAHIFSFSLQTESYRNPKK</sequence>
<feature type="signal peptide" evidence="1">
    <location>
        <begin position="1"/>
        <end position="22"/>
    </location>
</feature>
<feature type="chain" id="PRO_5038069673" evidence="1">
    <location>
        <begin position="23"/>
        <end position="404"/>
    </location>
</feature>
<comment type="caution">
    <text evidence="2">The sequence shown here is derived from an EMBL/GenBank/DDBJ whole genome shotgun (WGS) entry which is preliminary data.</text>
</comment>
<dbReference type="Pfam" id="PF12094">
    <property type="entry name" value="DUF3570"/>
    <property type="match status" value="1"/>
</dbReference>
<keyword evidence="3" id="KW-1185">Reference proteome</keyword>
<name>A0A923HDG7_9FLAO</name>
<reference evidence="2" key="1">
    <citation type="submission" date="2020-08" db="EMBL/GenBank/DDBJ databases">
        <title>Hyunsoonleella sp. strain SJ7 genome sequencing and assembly.</title>
        <authorList>
            <person name="Kim I."/>
        </authorList>
    </citation>
    <scope>NUCLEOTIDE SEQUENCE</scope>
    <source>
        <strain evidence="2">SJ7</strain>
    </source>
</reference>
<dbReference type="Proteomes" id="UP000656244">
    <property type="component" value="Unassembled WGS sequence"/>
</dbReference>
<dbReference type="EMBL" id="JACNMF010000004">
    <property type="protein sequence ID" value="MBC3759479.1"/>
    <property type="molecule type" value="Genomic_DNA"/>
</dbReference>
<proteinExistence type="predicted"/>
<dbReference type="AlphaFoldDB" id="A0A923HDG7"/>
<keyword evidence="1" id="KW-0732">Signal</keyword>
<accession>A0A923HDG7</accession>
<evidence type="ECO:0000313" key="2">
    <source>
        <dbReference type="EMBL" id="MBC3759479.1"/>
    </source>
</evidence>
<organism evidence="2 3">
    <name type="scientific">Hyunsoonleella aquatilis</name>
    <dbReference type="NCBI Taxonomy" id="2762758"/>
    <lineage>
        <taxon>Bacteria</taxon>
        <taxon>Pseudomonadati</taxon>
        <taxon>Bacteroidota</taxon>
        <taxon>Flavobacteriia</taxon>
        <taxon>Flavobacteriales</taxon>
        <taxon>Flavobacteriaceae</taxon>
    </lineage>
</organism>
<dbReference type="InterPro" id="IPR021953">
    <property type="entry name" value="DUF3570"/>
</dbReference>